<feature type="non-terminal residue" evidence="3">
    <location>
        <position position="255"/>
    </location>
</feature>
<feature type="transmembrane region" description="Helical" evidence="1">
    <location>
        <begin position="56"/>
        <end position="75"/>
    </location>
</feature>
<feature type="transmembrane region" description="Helical" evidence="1">
    <location>
        <begin position="31"/>
        <end position="50"/>
    </location>
</feature>
<name>X1VP62_9ZZZZ</name>
<dbReference type="SUPFAM" id="SSF103473">
    <property type="entry name" value="MFS general substrate transporter"/>
    <property type="match status" value="1"/>
</dbReference>
<feature type="transmembrane region" description="Helical" evidence="1">
    <location>
        <begin position="96"/>
        <end position="116"/>
    </location>
</feature>
<proteinExistence type="predicted"/>
<dbReference type="PANTHER" id="PTHR23528:SF1">
    <property type="entry name" value="MAJOR FACILITATOR SUPERFAMILY (MFS) PROFILE DOMAIN-CONTAINING PROTEIN"/>
    <property type="match status" value="1"/>
</dbReference>
<dbReference type="EMBL" id="BARW01028237">
    <property type="protein sequence ID" value="GAJ10730.1"/>
    <property type="molecule type" value="Genomic_DNA"/>
</dbReference>
<feature type="transmembrane region" description="Helical" evidence="1">
    <location>
        <begin position="122"/>
        <end position="142"/>
    </location>
</feature>
<comment type="caution">
    <text evidence="3">The sequence shown here is derived from an EMBL/GenBank/DDBJ whole genome shotgun (WGS) entry which is preliminary data.</text>
</comment>
<dbReference type="AlphaFoldDB" id="X1VP62"/>
<dbReference type="Gene3D" id="1.20.1250.20">
    <property type="entry name" value="MFS general substrate transporter like domains"/>
    <property type="match status" value="2"/>
</dbReference>
<dbReference type="Pfam" id="PF07690">
    <property type="entry name" value="MFS_1"/>
    <property type="match status" value="1"/>
</dbReference>
<dbReference type="PROSITE" id="PS50850">
    <property type="entry name" value="MFS"/>
    <property type="match status" value="1"/>
</dbReference>
<evidence type="ECO:0000256" key="1">
    <source>
        <dbReference type="SAM" id="Phobius"/>
    </source>
</evidence>
<keyword evidence="1" id="KW-0472">Membrane</keyword>
<feature type="transmembrane region" description="Helical" evidence="1">
    <location>
        <begin position="221"/>
        <end position="243"/>
    </location>
</feature>
<gene>
    <name evidence="3" type="ORF">S12H4_45636</name>
</gene>
<dbReference type="InterPro" id="IPR020846">
    <property type="entry name" value="MFS_dom"/>
</dbReference>
<protein>
    <recommendedName>
        <fullName evidence="2">Major facilitator superfamily (MFS) profile domain-containing protein</fullName>
    </recommendedName>
</protein>
<accession>X1VP62</accession>
<feature type="domain" description="Major facilitator superfamily (MFS) profile" evidence="2">
    <location>
        <begin position="1"/>
        <end position="255"/>
    </location>
</feature>
<evidence type="ECO:0000259" key="2">
    <source>
        <dbReference type="PROSITE" id="PS50850"/>
    </source>
</evidence>
<dbReference type="GO" id="GO:0022857">
    <property type="term" value="F:transmembrane transporter activity"/>
    <property type="evidence" value="ECO:0007669"/>
    <property type="project" value="InterPro"/>
</dbReference>
<keyword evidence="1" id="KW-0812">Transmembrane</keyword>
<dbReference type="InterPro" id="IPR011701">
    <property type="entry name" value="MFS"/>
</dbReference>
<reference evidence="3" key="1">
    <citation type="journal article" date="2014" name="Front. Microbiol.">
        <title>High frequency of phylogenetically diverse reductive dehalogenase-homologous genes in deep subseafloor sedimentary metagenomes.</title>
        <authorList>
            <person name="Kawai M."/>
            <person name="Futagami T."/>
            <person name="Toyoda A."/>
            <person name="Takaki Y."/>
            <person name="Nishi S."/>
            <person name="Hori S."/>
            <person name="Arai W."/>
            <person name="Tsubouchi T."/>
            <person name="Morono Y."/>
            <person name="Uchiyama I."/>
            <person name="Ito T."/>
            <person name="Fujiyama A."/>
            <person name="Inagaki F."/>
            <person name="Takami H."/>
        </authorList>
    </citation>
    <scope>NUCLEOTIDE SEQUENCE</scope>
    <source>
        <strain evidence="3">Expedition CK06-06</strain>
    </source>
</reference>
<keyword evidence="1" id="KW-1133">Transmembrane helix</keyword>
<sequence>MTVDNIFAILLLPFLGALSDRTRTRLGRRRPYILAGAPLAMLFFLLIPYARLFENLALMMFTIILMNLSMAFFRTPVVALMPDITPSHFRSQANGIINFMGGLGALLVFFAGKPLYDSNITYPFIAGGLLMLLASLIVVFSIKEDRPIIEEENREGKKPAVSFRESLSAFYENIKDIFSGDRSLFFILLSIFFWFVGFNSIETFFTSYAKFYLGIKESTGALVLGVFSLSFMVSALVTGYIGAKRGRNKTIRAGL</sequence>
<feature type="transmembrane region" description="Helical" evidence="1">
    <location>
        <begin position="184"/>
        <end position="201"/>
    </location>
</feature>
<dbReference type="InterPro" id="IPR036259">
    <property type="entry name" value="MFS_trans_sf"/>
</dbReference>
<dbReference type="PANTHER" id="PTHR23528">
    <property type="match status" value="1"/>
</dbReference>
<evidence type="ECO:0000313" key="3">
    <source>
        <dbReference type="EMBL" id="GAJ10730.1"/>
    </source>
</evidence>
<organism evidence="3">
    <name type="scientific">marine sediment metagenome</name>
    <dbReference type="NCBI Taxonomy" id="412755"/>
    <lineage>
        <taxon>unclassified sequences</taxon>
        <taxon>metagenomes</taxon>
        <taxon>ecological metagenomes</taxon>
    </lineage>
</organism>